<accession>A0A5E7FW41</accession>
<evidence type="ECO:0000313" key="2">
    <source>
        <dbReference type="EMBL" id="VVO42832.1"/>
    </source>
</evidence>
<name>A0A5E7FW41_PSEFL</name>
<dbReference type="AlphaFoldDB" id="A0A5E7FW41"/>
<evidence type="ECO:0000313" key="3">
    <source>
        <dbReference type="Proteomes" id="UP000326018"/>
    </source>
</evidence>
<dbReference type="EMBL" id="CABVIB010000083">
    <property type="protein sequence ID" value="VVO42727.1"/>
    <property type="molecule type" value="Genomic_DNA"/>
</dbReference>
<dbReference type="EMBL" id="CABVIB010000086">
    <property type="protein sequence ID" value="VVO42832.1"/>
    <property type="molecule type" value="Genomic_DNA"/>
</dbReference>
<proteinExistence type="predicted"/>
<reference evidence="2 3" key="1">
    <citation type="submission" date="2019-09" db="EMBL/GenBank/DDBJ databases">
        <authorList>
            <person name="Chandra G."/>
            <person name="Truman W A."/>
        </authorList>
    </citation>
    <scope>NUCLEOTIDE SEQUENCE [LARGE SCALE GENOMIC DNA]</scope>
    <source>
        <strain evidence="2">PS712</strain>
    </source>
</reference>
<sequence>MHPRIELAALFVDVDLGHADFYRAVDEMDDPVRILNDAQYSAFADPASIEGLPSALRVKQCCAQHHSEFALVGCAVQDFHVGLEVITMEKKAKRHSPCPNLNFYFLLYEGWNSVIIRSNIKGLLRCEHKSSTAAAG</sequence>
<gene>
    <name evidence="1" type="ORF">PS712_06041</name>
    <name evidence="2" type="ORF">PS712_06053</name>
</gene>
<protein>
    <submittedName>
        <fullName evidence="2">Uncharacterized protein</fullName>
    </submittedName>
</protein>
<dbReference type="Proteomes" id="UP000326018">
    <property type="component" value="Unassembled WGS sequence"/>
</dbReference>
<organism evidence="2 3">
    <name type="scientific">Pseudomonas fluorescens</name>
    <dbReference type="NCBI Taxonomy" id="294"/>
    <lineage>
        <taxon>Bacteria</taxon>
        <taxon>Pseudomonadati</taxon>
        <taxon>Pseudomonadota</taxon>
        <taxon>Gammaproteobacteria</taxon>
        <taxon>Pseudomonadales</taxon>
        <taxon>Pseudomonadaceae</taxon>
        <taxon>Pseudomonas</taxon>
    </lineage>
</organism>
<evidence type="ECO:0000313" key="1">
    <source>
        <dbReference type="EMBL" id="VVO42727.1"/>
    </source>
</evidence>